<name>A0A8S5SC02_9CAUD</name>
<reference evidence="1" key="1">
    <citation type="journal article" date="2021" name="Proc. Natl. Acad. Sci. U.S.A.">
        <title>A Catalog of Tens of Thousands of Viruses from Human Metagenomes Reveals Hidden Associations with Chronic Diseases.</title>
        <authorList>
            <person name="Tisza M.J."/>
            <person name="Buck C.B."/>
        </authorList>
    </citation>
    <scope>NUCLEOTIDE SEQUENCE</scope>
    <source>
        <strain evidence="1">CtUYJ6</strain>
    </source>
</reference>
<sequence length="66" mass="7366">MTRFEALKSVTGVREFSTLICDILNDKKNADDITEFLATELSEEQLQTLRSVAESGNYPLSLDGLQ</sequence>
<organism evidence="1">
    <name type="scientific">Podoviridae sp. ctUYJ6</name>
    <dbReference type="NCBI Taxonomy" id="2827737"/>
    <lineage>
        <taxon>Viruses</taxon>
        <taxon>Duplodnaviria</taxon>
        <taxon>Heunggongvirae</taxon>
        <taxon>Uroviricota</taxon>
        <taxon>Caudoviricetes</taxon>
    </lineage>
</organism>
<accession>A0A8S5SC02</accession>
<protein>
    <submittedName>
        <fullName evidence="1">Uncharacterized protein</fullName>
    </submittedName>
</protein>
<evidence type="ECO:0000313" key="1">
    <source>
        <dbReference type="EMBL" id="DAF48355.1"/>
    </source>
</evidence>
<proteinExistence type="predicted"/>
<dbReference type="EMBL" id="BK032567">
    <property type="protein sequence ID" value="DAF48355.1"/>
    <property type="molecule type" value="Genomic_DNA"/>
</dbReference>